<comment type="caution">
    <text evidence="1">The sequence shown here is derived from an EMBL/GenBank/DDBJ whole genome shotgun (WGS) entry which is preliminary data.</text>
</comment>
<organism evidence="1">
    <name type="scientific">bioreactor metagenome</name>
    <dbReference type="NCBI Taxonomy" id="1076179"/>
    <lineage>
        <taxon>unclassified sequences</taxon>
        <taxon>metagenomes</taxon>
        <taxon>ecological metagenomes</taxon>
    </lineage>
</organism>
<proteinExistence type="predicted"/>
<protein>
    <submittedName>
        <fullName evidence="1">Uncharacterized protein</fullName>
    </submittedName>
</protein>
<evidence type="ECO:0000313" key="1">
    <source>
        <dbReference type="EMBL" id="MPM08933.1"/>
    </source>
</evidence>
<gene>
    <name evidence="1" type="ORF">SDC9_55249</name>
</gene>
<accession>A0A644X3Q3</accession>
<sequence>MKYDRNIWRGNWLSCINELTSLNLQKQCWLDKTNTNPHWSFVEFMCCYFDDLAIEDNYKYPLENGWLAKQEFEIIKDWHESLGKYESPNNNDYDHQAILSDSRWLDILQMGLAMKSKLEAILDENERRILTENIYYTRFAQQ</sequence>
<name>A0A644X3Q3_9ZZZZ</name>
<dbReference type="AlphaFoldDB" id="A0A644X3Q3"/>
<dbReference type="EMBL" id="VSSQ01001509">
    <property type="protein sequence ID" value="MPM08933.1"/>
    <property type="molecule type" value="Genomic_DNA"/>
</dbReference>
<reference evidence="1" key="1">
    <citation type="submission" date="2019-08" db="EMBL/GenBank/DDBJ databases">
        <authorList>
            <person name="Kucharzyk K."/>
            <person name="Murdoch R.W."/>
            <person name="Higgins S."/>
            <person name="Loffler F."/>
        </authorList>
    </citation>
    <scope>NUCLEOTIDE SEQUENCE</scope>
</reference>